<keyword evidence="1" id="KW-0472">Membrane</keyword>
<dbReference type="InterPro" id="IPR002931">
    <property type="entry name" value="Transglutaminase-like"/>
</dbReference>
<dbReference type="EMBL" id="CP006721">
    <property type="protein sequence ID" value="AGX43755.1"/>
    <property type="molecule type" value="Genomic_DNA"/>
</dbReference>
<dbReference type="Pfam" id="PF01841">
    <property type="entry name" value="Transglut_core"/>
    <property type="match status" value="1"/>
</dbReference>
<dbReference type="PATRIC" id="fig|1345695.3.peg.2765"/>
<keyword evidence="3" id="KW-0378">Hydrolase</keyword>
<proteinExistence type="predicted"/>
<dbReference type="PANTHER" id="PTHR33490:SF3">
    <property type="entry name" value="CONSERVED INTEGRAL MEMBRANE PROTEIN"/>
    <property type="match status" value="1"/>
</dbReference>
<dbReference type="AlphaFoldDB" id="U5MT31"/>
<name>U5MT31_CLOSA</name>
<feature type="domain" description="Transglutaminase-like" evidence="2">
    <location>
        <begin position="186"/>
        <end position="248"/>
    </location>
</feature>
<evidence type="ECO:0000313" key="3">
    <source>
        <dbReference type="EMBL" id="AGX43755.1"/>
    </source>
</evidence>
<keyword evidence="4" id="KW-1185">Reference proteome</keyword>
<dbReference type="eggNOG" id="COG1305">
    <property type="taxonomic scope" value="Bacteria"/>
</dbReference>
<feature type="transmembrane region" description="Helical" evidence="1">
    <location>
        <begin position="12"/>
        <end position="29"/>
    </location>
</feature>
<dbReference type="Gene3D" id="3.10.620.30">
    <property type="match status" value="1"/>
</dbReference>
<evidence type="ECO:0000313" key="4">
    <source>
        <dbReference type="Proteomes" id="UP000017118"/>
    </source>
</evidence>
<keyword evidence="1" id="KW-1133">Transmembrane helix</keyword>
<keyword evidence="1" id="KW-0812">Transmembrane</keyword>
<dbReference type="SMART" id="SM00460">
    <property type="entry name" value="TGc"/>
    <property type="match status" value="1"/>
</dbReference>
<evidence type="ECO:0000259" key="2">
    <source>
        <dbReference type="SMART" id="SM00460"/>
    </source>
</evidence>
<dbReference type="Proteomes" id="UP000017118">
    <property type="component" value="Chromosome"/>
</dbReference>
<accession>U5MT31</accession>
<dbReference type="GO" id="GO:0006508">
    <property type="term" value="P:proteolysis"/>
    <property type="evidence" value="ECO:0007669"/>
    <property type="project" value="UniProtKB-KW"/>
</dbReference>
<reference evidence="3 4" key="1">
    <citation type="journal article" date="2013" name="Genome Announc.">
        <title>Complete Genome Sequence of the Solvent Producer Clostridium saccharobutylicum NCP262 (DSM 13864).</title>
        <authorList>
            <person name="Poehlein A."/>
            <person name="Hartwich K."/>
            <person name="Krabben P."/>
            <person name="Ehrenreich A."/>
            <person name="Liebl W."/>
            <person name="Durre P."/>
            <person name="Gottschalk G."/>
            <person name="Daniel R."/>
        </authorList>
    </citation>
    <scope>NUCLEOTIDE SEQUENCE [LARGE SCALE GENOMIC DNA]</scope>
    <source>
        <strain evidence="3">DSM 13864</strain>
    </source>
</reference>
<gene>
    <name evidence="3" type="ORF">CLSA_c27860</name>
</gene>
<dbReference type="PANTHER" id="PTHR33490">
    <property type="entry name" value="BLR5614 PROTEIN-RELATED"/>
    <property type="match status" value="1"/>
</dbReference>
<dbReference type="SMR" id="U5MT31"/>
<organism evidence="3 4">
    <name type="scientific">Clostridium saccharobutylicum DSM 13864</name>
    <dbReference type="NCBI Taxonomy" id="1345695"/>
    <lineage>
        <taxon>Bacteria</taxon>
        <taxon>Bacillati</taxon>
        <taxon>Bacillota</taxon>
        <taxon>Clostridia</taxon>
        <taxon>Eubacteriales</taxon>
        <taxon>Clostridiaceae</taxon>
        <taxon>Clostridium</taxon>
    </lineage>
</organism>
<protein>
    <submittedName>
        <fullName evidence="3">Transglutaminase-like enzyme, putative cysteine protease</fullName>
    </submittedName>
</protein>
<keyword evidence="3" id="KW-0645">Protease</keyword>
<dbReference type="InterPro" id="IPR038765">
    <property type="entry name" value="Papain-like_cys_pep_sf"/>
</dbReference>
<dbReference type="SUPFAM" id="SSF54001">
    <property type="entry name" value="Cysteine proteinases"/>
    <property type="match status" value="1"/>
</dbReference>
<feature type="transmembrane region" description="Helical" evidence="1">
    <location>
        <begin position="41"/>
        <end position="66"/>
    </location>
</feature>
<dbReference type="HOGENOM" id="CLU_058783_0_0_9"/>
<evidence type="ECO:0000256" key="1">
    <source>
        <dbReference type="SAM" id="Phobius"/>
    </source>
</evidence>
<dbReference type="KEGG" id="csb:CLSA_c27860"/>
<sequence>MLNYCGLRCLLYTNTVIISFVCYFTYVLCGGKIVKKNKFLLAITAIMCGCLQISIIIAVLVCPSIITDLISTFSFSDNGIIQDSASSNSNSDKSGNNRFFKNSNLLGFSKEVVIYNGITIDQGIKSNDQINDKAVQLTKTAKSDRERAKTLYTWVGSNIKYDDNKAEKVIYGKNSNDMPDGGAICAFNSKCGICFDKACLYVAMCRSIGLKVRLIGGEAYDGEKYVGHAWNQVYLSDENRWINVDTTFYDGGNYFDSNLFKKHNVDEIVGEW</sequence>
<dbReference type="GO" id="GO:0008233">
    <property type="term" value="F:peptidase activity"/>
    <property type="evidence" value="ECO:0007669"/>
    <property type="project" value="UniProtKB-KW"/>
</dbReference>